<proteinExistence type="predicted"/>
<dbReference type="InterPro" id="IPR015867">
    <property type="entry name" value="N-reg_PII/ATP_PRibTrfase_C"/>
</dbReference>
<reference evidence="1 2" key="1">
    <citation type="submission" date="2022-06" db="EMBL/GenBank/DDBJ databases">
        <title>Thiomicrohabdus sp. nov, an obligately chemolithoautotrophic, sulfur-oxidizing bacterium isolated from beach of Guanyin Mountain. Amoy.</title>
        <authorList>
            <person name="Zhu H."/>
        </authorList>
    </citation>
    <scope>NUCLEOTIDE SEQUENCE [LARGE SCALE GENOMIC DNA]</scope>
    <source>
        <strain evidence="1 2">XGS-01</strain>
    </source>
</reference>
<dbReference type="InterPro" id="IPR036069">
    <property type="entry name" value="DUF34/NIF3_sf"/>
</dbReference>
<accession>A0ABY8CGY0</accession>
<dbReference type="Gene3D" id="3.30.70.120">
    <property type="match status" value="1"/>
</dbReference>
<dbReference type="Proteomes" id="UP001222275">
    <property type="component" value="Chromosome"/>
</dbReference>
<dbReference type="PANTHER" id="PTHR41774">
    <property type="match status" value="1"/>
</dbReference>
<sequence>MYKVVFFVPESHLENVKTAMFSVGAGLIGNYDCCAWQIKGEGQFRALEGSQAFIGKLNQLEKVEEFRVELVCPEMHIKAAIQALIEAHPYETPAFEVLKMIDVFSS</sequence>
<evidence type="ECO:0000313" key="1">
    <source>
        <dbReference type="EMBL" id="WEJ63408.1"/>
    </source>
</evidence>
<organism evidence="1 2">
    <name type="scientific">Thiomicrorhabdus lithotrophica</name>
    <dbReference type="NCBI Taxonomy" id="2949997"/>
    <lineage>
        <taxon>Bacteria</taxon>
        <taxon>Pseudomonadati</taxon>
        <taxon>Pseudomonadota</taxon>
        <taxon>Gammaproteobacteria</taxon>
        <taxon>Thiotrichales</taxon>
        <taxon>Piscirickettsiaceae</taxon>
        <taxon>Thiomicrorhabdus</taxon>
    </lineage>
</organism>
<name>A0ABY8CGY0_9GAMM</name>
<evidence type="ECO:0000313" key="2">
    <source>
        <dbReference type="Proteomes" id="UP001222275"/>
    </source>
</evidence>
<keyword evidence="2" id="KW-1185">Reference proteome</keyword>
<dbReference type="SUPFAM" id="SSF102705">
    <property type="entry name" value="NIF3 (NGG1p interacting factor 3)-like"/>
    <property type="match status" value="1"/>
</dbReference>
<protein>
    <submittedName>
        <fullName evidence="1">NGG1p interacting factor NIF3</fullName>
    </submittedName>
</protein>
<dbReference type="EMBL" id="CP102381">
    <property type="protein sequence ID" value="WEJ63408.1"/>
    <property type="molecule type" value="Genomic_DNA"/>
</dbReference>
<dbReference type="RefSeq" id="WP_275595664.1">
    <property type="nucleotide sequence ID" value="NZ_CP102381.1"/>
</dbReference>
<gene>
    <name evidence="1" type="ORF">NR989_03910</name>
</gene>
<dbReference type="PANTHER" id="PTHR41774:SF1">
    <property type="entry name" value="NGG1P INTERACTING FACTOR NIF3"/>
    <property type="match status" value="1"/>
</dbReference>